<dbReference type="Proteomes" id="UP000320085">
    <property type="component" value="Unassembled WGS sequence"/>
</dbReference>
<name>A0A543PLE5_9MICO</name>
<evidence type="ECO:0008006" key="4">
    <source>
        <dbReference type="Google" id="ProtNLM"/>
    </source>
</evidence>
<keyword evidence="1" id="KW-0472">Membrane</keyword>
<accession>A0A543PLE5</accession>
<feature type="transmembrane region" description="Helical" evidence="1">
    <location>
        <begin position="62"/>
        <end position="80"/>
    </location>
</feature>
<feature type="transmembrane region" description="Helical" evidence="1">
    <location>
        <begin position="32"/>
        <end position="55"/>
    </location>
</feature>
<evidence type="ECO:0000313" key="2">
    <source>
        <dbReference type="EMBL" id="TQN44898.1"/>
    </source>
</evidence>
<reference evidence="2 3" key="1">
    <citation type="submission" date="2019-06" db="EMBL/GenBank/DDBJ databases">
        <title>Sequencing the genomes of 1000 actinobacteria strains.</title>
        <authorList>
            <person name="Klenk H.-P."/>
        </authorList>
    </citation>
    <scope>NUCLEOTIDE SEQUENCE [LARGE SCALE GENOMIC DNA]</scope>
    <source>
        <strain evidence="2 3">DSM 21776</strain>
    </source>
</reference>
<feature type="transmembrane region" description="Helical" evidence="1">
    <location>
        <begin position="210"/>
        <end position="226"/>
    </location>
</feature>
<keyword evidence="1" id="KW-0812">Transmembrane</keyword>
<dbReference type="AlphaFoldDB" id="A0A543PLE5"/>
<feature type="transmembrane region" description="Helical" evidence="1">
    <location>
        <begin position="142"/>
        <end position="161"/>
    </location>
</feature>
<proteinExistence type="predicted"/>
<dbReference type="EMBL" id="VFQF01000003">
    <property type="protein sequence ID" value="TQN44898.1"/>
    <property type="molecule type" value="Genomic_DNA"/>
</dbReference>
<keyword evidence="1" id="KW-1133">Transmembrane helix</keyword>
<organism evidence="2 3">
    <name type="scientific">Humibacillus xanthopallidus</name>
    <dbReference type="NCBI Taxonomy" id="412689"/>
    <lineage>
        <taxon>Bacteria</taxon>
        <taxon>Bacillati</taxon>
        <taxon>Actinomycetota</taxon>
        <taxon>Actinomycetes</taxon>
        <taxon>Micrococcales</taxon>
        <taxon>Intrasporangiaceae</taxon>
        <taxon>Humibacillus</taxon>
    </lineage>
</organism>
<gene>
    <name evidence="2" type="ORF">FHX52_4119</name>
</gene>
<feature type="transmembrane region" description="Helical" evidence="1">
    <location>
        <begin position="92"/>
        <end position="112"/>
    </location>
</feature>
<sequence length="250" mass="26500">MGTHGDRTAYLGGVALGRILRVSCDFRAGEPYIAVMADIVLGIFAILAGGVMLFAGQFVLRLILPIWGFFAGFAFGAGLFAELANERFLGTVLGWVTGFIFAIIFAIFAYLYYAVAVILAMAAFGFAIGAGFISAIGIDWNWVGVLVGLAVGAVLGLVAAFGNMPMIVLAVVSAIAGAVSVVGGLMLVFGTLDSATLTRSSFNTAIHSGWFWYALLVFLALVGIFSQTRQRLAMRRSINEAWYAERPTAV</sequence>
<comment type="caution">
    <text evidence="2">The sequence shown here is derived from an EMBL/GenBank/DDBJ whole genome shotgun (WGS) entry which is preliminary data.</text>
</comment>
<protein>
    <recommendedName>
        <fullName evidence="4">DUF4203 domain-containing protein</fullName>
    </recommendedName>
</protein>
<feature type="transmembrane region" description="Helical" evidence="1">
    <location>
        <begin position="117"/>
        <end position="136"/>
    </location>
</feature>
<evidence type="ECO:0000256" key="1">
    <source>
        <dbReference type="SAM" id="Phobius"/>
    </source>
</evidence>
<feature type="transmembrane region" description="Helical" evidence="1">
    <location>
        <begin position="168"/>
        <end position="190"/>
    </location>
</feature>
<evidence type="ECO:0000313" key="3">
    <source>
        <dbReference type="Proteomes" id="UP000320085"/>
    </source>
</evidence>